<dbReference type="EMBL" id="WXYO01000006">
    <property type="protein sequence ID" value="NAS13000.1"/>
    <property type="molecule type" value="Genomic_DNA"/>
</dbReference>
<dbReference type="SMART" id="SM00530">
    <property type="entry name" value="HTH_XRE"/>
    <property type="match status" value="1"/>
</dbReference>
<gene>
    <name evidence="3" type="ORF">GTQ38_13375</name>
</gene>
<keyword evidence="4" id="KW-1185">Reference proteome</keyword>
<dbReference type="InterPro" id="IPR010982">
    <property type="entry name" value="Lambda_DNA-bd_dom_sf"/>
</dbReference>
<evidence type="ECO:0000313" key="3">
    <source>
        <dbReference type="EMBL" id="NAS13000.1"/>
    </source>
</evidence>
<evidence type="ECO:0000313" key="4">
    <source>
        <dbReference type="Proteomes" id="UP000475249"/>
    </source>
</evidence>
<evidence type="ECO:0000256" key="1">
    <source>
        <dbReference type="SAM" id="Coils"/>
    </source>
</evidence>
<organism evidence="3 4">
    <name type="scientific">Poritiphilus flavus</name>
    <dbReference type="NCBI Taxonomy" id="2697053"/>
    <lineage>
        <taxon>Bacteria</taxon>
        <taxon>Pseudomonadati</taxon>
        <taxon>Bacteroidota</taxon>
        <taxon>Flavobacteriia</taxon>
        <taxon>Flavobacteriales</taxon>
        <taxon>Flavobacteriaceae</taxon>
        <taxon>Poritiphilus</taxon>
    </lineage>
</organism>
<accession>A0A6L9EE43</accession>
<feature type="domain" description="HTH cro/C1-type" evidence="2">
    <location>
        <begin position="6"/>
        <end position="60"/>
    </location>
</feature>
<dbReference type="Proteomes" id="UP000475249">
    <property type="component" value="Unassembled WGS sequence"/>
</dbReference>
<comment type="caution">
    <text evidence="3">The sequence shown here is derived from an EMBL/GenBank/DDBJ whole genome shotgun (WGS) entry which is preliminary data.</text>
</comment>
<dbReference type="Pfam" id="PF01381">
    <property type="entry name" value="HTH_3"/>
    <property type="match status" value="1"/>
</dbReference>
<dbReference type="AlphaFoldDB" id="A0A6L9EE43"/>
<sequence length="120" mass="14219">MIKRKLSDRRNSLRISQEQMAFELNMSQSQYSRRENGITKILNKEWEKMAEILGTSIKEIYEPNEGIIEVMSDTPIGSMDDRDNLPDFLLETMKKYIKKLEFENEELKKENSQLKKKEKG</sequence>
<name>A0A6L9EE43_9FLAO</name>
<dbReference type="InterPro" id="IPR001387">
    <property type="entry name" value="Cro/C1-type_HTH"/>
</dbReference>
<dbReference type="SUPFAM" id="SSF47413">
    <property type="entry name" value="lambda repressor-like DNA-binding domains"/>
    <property type="match status" value="1"/>
</dbReference>
<dbReference type="PROSITE" id="PS50943">
    <property type="entry name" value="HTH_CROC1"/>
    <property type="match status" value="1"/>
</dbReference>
<dbReference type="RefSeq" id="WP_161436046.1">
    <property type="nucleotide sequence ID" value="NZ_WXYO01000006.1"/>
</dbReference>
<dbReference type="Gene3D" id="1.10.260.40">
    <property type="entry name" value="lambda repressor-like DNA-binding domains"/>
    <property type="match status" value="1"/>
</dbReference>
<reference evidence="3 4" key="1">
    <citation type="submission" date="2020-01" db="EMBL/GenBank/DDBJ databases">
        <title>Bacteria diversity of Porities sp.</title>
        <authorList>
            <person name="Wang G."/>
        </authorList>
    </citation>
    <scope>NUCLEOTIDE SEQUENCE [LARGE SCALE GENOMIC DNA]</scope>
    <source>
        <strain evidence="3 4">R33</strain>
    </source>
</reference>
<dbReference type="GO" id="GO:0003677">
    <property type="term" value="F:DNA binding"/>
    <property type="evidence" value="ECO:0007669"/>
    <property type="project" value="InterPro"/>
</dbReference>
<proteinExistence type="predicted"/>
<dbReference type="CDD" id="cd00093">
    <property type="entry name" value="HTH_XRE"/>
    <property type="match status" value="1"/>
</dbReference>
<feature type="coiled-coil region" evidence="1">
    <location>
        <begin position="90"/>
        <end position="120"/>
    </location>
</feature>
<keyword evidence="1" id="KW-0175">Coiled coil</keyword>
<protein>
    <submittedName>
        <fullName evidence="3">Helix-turn-helix domain-containing protein</fullName>
    </submittedName>
</protein>
<evidence type="ECO:0000259" key="2">
    <source>
        <dbReference type="PROSITE" id="PS50943"/>
    </source>
</evidence>